<dbReference type="InterPro" id="IPR016186">
    <property type="entry name" value="C-type_lectin-like/link_sf"/>
</dbReference>
<reference evidence="1" key="2">
    <citation type="submission" date="2020-05" db="UniProtKB">
        <authorList>
            <consortium name="EnsemblMetazoa"/>
        </authorList>
    </citation>
    <scope>IDENTIFICATION</scope>
    <source>
        <strain evidence="1">ACHKN1017</strain>
    </source>
</reference>
<sequence length="93" mass="10441">MYQYGLISAVIRRNCQVIRRVAFFAMDGIEGLVVPKYRYLAILQSSNCFEAWQDCSSEGGHLASIASRQEQALVEEAMSKARNEKAVFYIGSV</sequence>
<proteinExistence type="predicted"/>
<dbReference type="EnsemblMetazoa" id="ACHR007595-RA">
    <property type="protein sequence ID" value="ACHR007595-PA"/>
    <property type="gene ID" value="ACHR007595"/>
</dbReference>
<organism evidence="1 2">
    <name type="scientific">Anopheles christyi</name>
    <dbReference type="NCBI Taxonomy" id="43041"/>
    <lineage>
        <taxon>Eukaryota</taxon>
        <taxon>Metazoa</taxon>
        <taxon>Ecdysozoa</taxon>
        <taxon>Arthropoda</taxon>
        <taxon>Hexapoda</taxon>
        <taxon>Insecta</taxon>
        <taxon>Pterygota</taxon>
        <taxon>Neoptera</taxon>
        <taxon>Endopterygota</taxon>
        <taxon>Diptera</taxon>
        <taxon>Nematocera</taxon>
        <taxon>Culicoidea</taxon>
        <taxon>Culicidae</taxon>
        <taxon>Anophelinae</taxon>
        <taxon>Anopheles</taxon>
    </lineage>
</organism>
<dbReference type="STRING" id="43041.A0A182KA08"/>
<dbReference type="VEuPathDB" id="VectorBase:ACHR007595"/>
<dbReference type="InterPro" id="IPR016187">
    <property type="entry name" value="CTDL_fold"/>
</dbReference>
<reference evidence="2" key="1">
    <citation type="submission" date="2013-03" db="EMBL/GenBank/DDBJ databases">
        <title>The Genome Sequence of Anopheles christyi ACHKN1017.</title>
        <authorList>
            <consortium name="The Broad Institute Genomics Platform"/>
            <person name="Neafsey D.E."/>
            <person name="Besansky N."/>
            <person name="Walker B."/>
            <person name="Young S.K."/>
            <person name="Zeng Q."/>
            <person name="Gargeya S."/>
            <person name="Fitzgerald M."/>
            <person name="Haas B."/>
            <person name="Abouelleil A."/>
            <person name="Allen A.W."/>
            <person name="Alvarado L."/>
            <person name="Arachchi H.M."/>
            <person name="Berlin A.M."/>
            <person name="Chapman S.B."/>
            <person name="Gainer-Dewar J."/>
            <person name="Goldberg J."/>
            <person name="Griggs A."/>
            <person name="Gujja S."/>
            <person name="Hansen M."/>
            <person name="Howarth C."/>
            <person name="Imamovic A."/>
            <person name="Ireland A."/>
            <person name="Larimer J."/>
            <person name="McCowan C."/>
            <person name="Murphy C."/>
            <person name="Pearson M."/>
            <person name="Poon T.W."/>
            <person name="Priest M."/>
            <person name="Roberts A."/>
            <person name="Saif S."/>
            <person name="Shea T."/>
            <person name="Sisk P."/>
            <person name="Sykes S."/>
            <person name="Wortman J."/>
            <person name="Nusbaum C."/>
            <person name="Birren B."/>
        </authorList>
    </citation>
    <scope>NUCLEOTIDE SEQUENCE [LARGE SCALE GENOMIC DNA]</scope>
    <source>
        <strain evidence="2">ACHKN1017</strain>
    </source>
</reference>
<dbReference type="Gene3D" id="3.10.100.10">
    <property type="entry name" value="Mannose-Binding Protein A, subunit A"/>
    <property type="match status" value="1"/>
</dbReference>
<dbReference type="CDD" id="cd00037">
    <property type="entry name" value="CLECT"/>
    <property type="match status" value="1"/>
</dbReference>
<dbReference type="AlphaFoldDB" id="A0A182KA08"/>
<evidence type="ECO:0000313" key="2">
    <source>
        <dbReference type="Proteomes" id="UP000075881"/>
    </source>
</evidence>
<name>A0A182KA08_9DIPT</name>
<evidence type="ECO:0000313" key="1">
    <source>
        <dbReference type="EnsemblMetazoa" id="ACHR007595-PA"/>
    </source>
</evidence>
<accession>A0A182KA08</accession>
<protein>
    <submittedName>
        <fullName evidence="1">Uncharacterized protein</fullName>
    </submittedName>
</protein>
<keyword evidence="2" id="KW-1185">Reference proteome</keyword>
<dbReference type="Proteomes" id="UP000075881">
    <property type="component" value="Unassembled WGS sequence"/>
</dbReference>
<dbReference type="SUPFAM" id="SSF56436">
    <property type="entry name" value="C-type lectin-like"/>
    <property type="match status" value="1"/>
</dbReference>